<dbReference type="Pfam" id="PF21994">
    <property type="entry name" value="AGAO-like_N2"/>
    <property type="match status" value="1"/>
</dbReference>
<dbReference type="InterPro" id="IPR015802">
    <property type="entry name" value="Cu_amine_oxidase_N3"/>
</dbReference>
<gene>
    <name evidence="11" type="ORF">ACFQHK_17075</name>
</gene>
<organism evidence="11 12">
    <name type="scientific">Halomarina ordinaria</name>
    <dbReference type="NCBI Taxonomy" id="3033939"/>
    <lineage>
        <taxon>Archaea</taxon>
        <taxon>Methanobacteriati</taxon>
        <taxon>Methanobacteriota</taxon>
        <taxon>Stenosarchaea group</taxon>
        <taxon>Halobacteria</taxon>
        <taxon>Halobacteriales</taxon>
        <taxon>Natronomonadaceae</taxon>
        <taxon>Halomarina</taxon>
    </lineage>
</organism>
<evidence type="ECO:0000256" key="1">
    <source>
        <dbReference type="ARBA" id="ARBA00007983"/>
    </source>
</evidence>
<evidence type="ECO:0000313" key="12">
    <source>
        <dbReference type="Proteomes" id="UP001596406"/>
    </source>
</evidence>
<comment type="caution">
    <text evidence="11">The sequence shown here is derived from an EMBL/GenBank/DDBJ whole genome shotgun (WGS) entry which is preliminary data.</text>
</comment>
<dbReference type="PROSITE" id="PS01164">
    <property type="entry name" value="COPPER_AMINE_OXID_1"/>
    <property type="match status" value="1"/>
</dbReference>
<evidence type="ECO:0000259" key="8">
    <source>
        <dbReference type="Pfam" id="PF01179"/>
    </source>
</evidence>
<sequence length="681" mass="77924">MATETRSRVDHPLDPLTREEITAARELLEDARDVAPESRYVKIVLDEPAKDDLAAYEAEDESVDRRAFVIVRDREARTTYEAVVSLDGETVVSWEEVPGVQPSITLEEFDECERVVKANEEWREAAAKRGVEDFDLAIVDPWSAGHHLVPDDVDRERRLAHAMSWIRTSEEDNGYARPLDGIHAWVDLDEMTVVKVLDRGTKIDDVVNDLEDAPYRESERDLRTDLKPYNVDQPEGPSWEVDGRKIEWQKWHLRVGWTQREGLVLHDIGYEDDGEVRSVVNRASCVEMSVPYGDPDPNHNWKNAFDVGEYNIGRLANPLMEGCDCLGYMHYFDAVMNDASGEVNVVPNAVCVHEEDFGTLWKHTDWRTENTEVRRSRRLVVSFVATVGNYDYEFNWYFYQDGSMQPQVRLTGINSNGLVAPGEEQPPGYYEMMAPHVKGMVHQHFFNFRLDVDIDGRTNELYRRQNRPIPKGPNADITWNGVEDTGEVNPTGAAFYAEKVQLASEQEAQDLIDSRKGRYWQIENPERTNSLDRPVGYRLVPGENVESCAQLDSSVNERATFISKHLWATPYRPDERFPAGEYPNQHAGGAGLPEWTEADRSLDGEDIVLWYTLGVNHVDRPEDWPILPAHLASFKLEPVNFFDENPAMDVPPEHAIKDIHERRAAKYEDPDSVSRQRAEDD</sequence>
<feature type="domain" description="Copper amine oxidase N3-terminal" evidence="9">
    <location>
        <begin position="102"/>
        <end position="200"/>
    </location>
</feature>
<dbReference type="InterPro" id="IPR049948">
    <property type="entry name" value="Cu_Am_ox_TPQ-bd"/>
</dbReference>
<feature type="domain" description="AGAO-like N2" evidence="10">
    <location>
        <begin position="17"/>
        <end position="93"/>
    </location>
</feature>
<comment type="similarity">
    <text evidence="1 6">Belongs to the copper/topaquinone oxidase family.</text>
</comment>
<dbReference type="InterPro" id="IPR049947">
    <property type="entry name" value="Cu_Am_Ox_Cu-bd"/>
</dbReference>
<dbReference type="EC" id="1.4.3.-" evidence="6"/>
<dbReference type="GO" id="GO:0046872">
    <property type="term" value="F:metal ion binding"/>
    <property type="evidence" value="ECO:0007669"/>
    <property type="project" value="UniProtKB-KW"/>
</dbReference>
<dbReference type="Gene3D" id="3.10.450.40">
    <property type="match status" value="2"/>
</dbReference>
<proteinExistence type="inferred from homology"/>
<dbReference type="PANTHER" id="PTHR10638:SF41">
    <property type="entry name" value="AMINE OXIDASE"/>
    <property type="match status" value="1"/>
</dbReference>
<evidence type="ECO:0000256" key="3">
    <source>
        <dbReference type="ARBA" id="ARBA00022772"/>
    </source>
</evidence>
<dbReference type="Gene3D" id="2.70.98.20">
    <property type="entry name" value="Copper amine oxidase, catalytic domain"/>
    <property type="match status" value="1"/>
</dbReference>
<keyword evidence="4 6" id="KW-0560">Oxidoreductase</keyword>
<dbReference type="InterPro" id="IPR015798">
    <property type="entry name" value="Cu_amine_oxidase_C"/>
</dbReference>
<dbReference type="Pfam" id="PF02728">
    <property type="entry name" value="Cu_amine_oxidN3"/>
    <property type="match status" value="1"/>
</dbReference>
<accession>A0ABD5UFS4</accession>
<dbReference type="SUPFAM" id="SSF49998">
    <property type="entry name" value="Amine oxidase catalytic domain"/>
    <property type="match status" value="1"/>
</dbReference>
<dbReference type="InterPro" id="IPR036460">
    <property type="entry name" value="Cu_amine_oxidase_C_sf"/>
</dbReference>
<dbReference type="PROSITE" id="PS01165">
    <property type="entry name" value="COPPER_AMINE_OXID_2"/>
    <property type="match status" value="1"/>
</dbReference>
<dbReference type="Proteomes" id="UP001596406">
    <property type="component" value="Unassembled WGS sequence"/>
</dbReference>
<evidence type="ECO:0000256" key="5">
    <source>
        <dbReference type="ARBA" id="ARBA00023008"/>
    </source>
</evidence>
<reference evidence="11 12" key="1">
    <citation type="journal article" date="2019" name="Int. J. Syst. Evol. Microbiol.">
        <title>The Global Catalogue of Microorganisms (GCM) 10K type strain sequencing project: providing services to taxonomists for standard genome sequencing and annotation.</title>
        <authorList>
            <consortium name="The Broad Institute Genomics Platform"/>
            <consortium name="The Broad Institute Genome Sequencing Center for Infectious Disease"/>
            <person name="Wu L."/>
            <person name="Ma J."/>
        </authorList>
    </citation>
    <scope>NUCLEOTIDE SEQUENCE [LARGE SCALE GENOMIC DNA]</scope>
    <source>
        <strain evidence="11 12">PSRA2</strain>
    </source>
</reference>
<dbReference type="GO" id="GO:0009308">
    <property type="term" value="P:amine metabolic process"/>
    <property type="evidence" value="ECO:0007669"/>
    <property type="project" value="UniProtKB-UniRule"/>
</dbReference>
<evidence type="ECO:0000256" key="4">
    <source>
        <dbReference type="ARBA" id="ARBA00023002"/>
    </source>
</evidence>
<dbReference type="RefSeq" id="WP_304449913.1">
    <property type="nucleotide sequence ID" value="NZ_JARRAH010000003.1"/>
</dbReference>
<keyword evidence="2 6" id="KW-0479">Metal-binding</keyword>
<feature type="region of interest" description="Disordered" evidence="7">
    <location>
        <begin position="662"/>
        <end position="681"/>
    </location>
</feature>
<keyword evidence="3 6" id="KW-0801">TPQ</keyword>
<evidence type="ECO:0000256" key="7">
    <source>
        <dbReference type="SAM" id="MobiDB-lite"/>
    </source>
</evidence>
<evidence type="ECO:0000313" key="11">
    <source>
        <dbReference type="EMBL" id="MFC6838196.1"/>
    </source>
</evidence>
<dbReference type="PANTHER" id="PTHR10638">
    <property type="entry name" value="COPPER AMINE OXIDASE"/>
    <property type="match status" value="1"/>
</dbReference>
<evidence type="ECO:0000256" key="2">
    <source>
        <dbReference type="ARBA" id="ARBA00022723"/>
    </source>
</evidence>
<dbReference type="SUPFAM" id="SSF54416">
    <property type="entry name" value="Amine oxidase N-terminal region"/>
    <property type="match status" value="2"/>
</dbReference>
<dbReference type="InterPro" id="IPR000269">
    <property type="entry name" value="Cu_amine_oxidase"/>
</dbReference>
<dbReference type="GO" id="GO:0016641">
    <property type="term" value="F:oxidoreductase activity, acting on the CH-NH2 group of donors, oxygen as acceptor"/>
    <property type="evidence" value="ECO:0007669"/>
    <property type="project" value="UniProtKB-ARBA"/>
</dbReference>
<comment type="PTM">
    <text evidence="6">Topaquinone (TPQ) is generated by copper-dependent autoxidation of a specific tyrosyl residue.</text>
</comment>
<name>A0ABD5UFS4_9EURY</name>
<dbReference type="NCBIfam" id="NF008559">
    <property type="entry name" value="PRK11504.1"/>
    <property type="match status" value="1"/>
</dbReference>
<keyword evidence="5 6" id="KW-0186">Copper</keyword>
<dbReference type="InterPro" id="IPR016182">
    <property type="entry name" value="Cu_amine_oxidase_N-reg"/>
</dbReference>
<dbReference type="AlphaFoldDB" id="A0ABD5UFS4"/>
<evidence type="ECO:0000259" key="9">
    <source>
        <dbReference type="Pfam" id="PF02728"/>
    </source>
</evidence>
<protein>
    <recommendedName>
        <fullName evidence="6">Amine oxidase</fullName>
        <ecNumber evidence="6">1.4.3.-</ecNumber>
    </recommendedName>
</protein>
<keyword evidence="12" id="KW-1185">Reference proteome</keyword>
<dbReference type="EMBL" id="JBHSXM010000003">
    <property type="protein sequence ID" value="MFC6838196.1"/>
    <property type="molecule type" value="Genomic_DNA"/>
</dbReference>
<dbReference type="Pfam" id="PF01179">
    <property type="entry name" value="Cu_amine_oxid"/>
    <property type="match status" value="1"/>
</dbReference>
<comment type="cofactor">
    <cofactor evidence="6">
        <name>Cu cation</name>
        <dbReference type="ChEBI" id="CHEBI:23378"/>
    </cofactor>
    <text evidence="6">Contains 1 topaquinone per subunit.</text>
</comment>
<dbReference type="InterPro" id="IPR054157">
    <property type="entry name" value="AGAO-like_N2"/>
</dbReference>
<evidence type="ECO:0000259" key="10">
    <source>
        <dbReference type="Pfam" id="PF21994"/>
    </source>
</evidence>
<feature type="domain" description="Copper amine oxidase catalytic" evidence="8">
    <location>
        <begin position="230"/>
        <end position="648"/>
    </location>
</feature>
<evidence type="ECO:0000256" key="6">
    <source>
        <dbReference type="RuleBase" id="RU000672"/>
    </source>
</evidence>